<dbReference type="EMBL" id="GABZ01003196">
    <property type="protein sequence ID" value="JAA50329.1"/>
    <property type="molecule type" value="mRNA"/>
</dbReference>
<reference evidence="2" key="1">
    <citation type="submission" date="2012-11" db="EMBL/GenBank/DDBJ databases">
        <title>The Vampirome: Transcriptome and Proteome Analysis of the Submandibular and Accessory Glands of the Vampire Bat and Vector of Human Rabies, Desmodus rotundus.</title>
        <authorList>
            <person name="Francischetti I.M.B."/>
            <person name="Assumpcao T.C.F."/>
            <person name="Ma D."/>
            <person name="Vicente E.C."/>
            <person name="Ribeiro J.M.C."/>
        </authorList>
    </citation>
    <scope>NUCLEOTIDE SEQUENCE</scope>
    <source>
        <tissue evidence="2">Salivary gland</tissue>
    </source>
</reference>
<sequence>VYKYLFKCLLSVLLGIYLEVELLDHMVLLLLIFFRNCHTVFHSDCTTKILNGENDSILFNQLFVNLTPSK</sequence>
<feature type="transmembrane region" description="Helical" evidence="1">
    <location>
        <begin position="12"/>
        <end position="34"/>
    </location>
</feature>
<dbReference type="AlphaFoldDB" id="K9J4D1"/>
<feature type="non-terminal residue" evidence="2">
    <location>
        <position position="1"/>
    </location>
</feature>
<proteinExistence type="evidence at transcript level"/>
<protein>
    <submittedName>
        <fullName evidence="2">Putative secreted protein</fullName>
    </submittedName>
</protein>
<name>K9J4D1_DESRO</name>
<evidence type="ECO:0000313" key="2">
    <source>
        <dbReference type="EMBL" id="JAA50329.1"/>
    </source>
</evidence>
<keyword evidence="1" id="KW-0472">Membrane</keyword>
<keyword evidence="1" id="KW-1133">Transmembrane helix</keyword>
<accession>K9J4D1</accession>
<organism evidence="2">
    <name type="scientific">Desmodus rotundus</name>
    <name type="common">Vampire bat</name>
    <dbReference type="NCBI Taxonomy" id="9430"/>
    <lineage>
        <taxon>Eukaryota</taxon>
        <taxon>Metazoa</taxon>
        <taxon>Chordata</taxon>
        <taxon>Craniata</taxon>
        <taxon>Vertebrata</taxon>
        <taxon>Euteleostomi</taxon>
        <taxon>Mammalia</taxon>
        <taxon>Eutheria</taxon>
        <taxon>Laurasiatheria</taxon>
        <taxon>Chiroptera</taxon>
        <taxon>Yangochiroptera</taxon>
        <taxon>Phyllostomidae</taxon>
        <taxon>Desmodontinae</taxon>
        <taxon>Desmodus</taxon>
    </lineage>
</organism>
<evidence type="ECO:0000256" key="1">
    <source>
        <dbReference type="SAM" id="Phobius"/>
    </source>
</evidence>
<keyword evidence="1" id="KW-0812">Transmembrane</keyword>